<geneLocation type="plasmid" evidence="1 4">
    <name>unnamed</name>
</geneLocation>
<organism evidence="2 3">
    <name type="scientific">Chryseobacterium joostei</name>
    <dbReference type="NCBI Taxonomy" id="112234"/>
    <lineage>
        <taxon>Bacteria</taxon>
        <taxon>Pseudomonadati</taxon>
        <taxon>Bacteroidota</taxon>
        <taxon>Flavobacteriia</taxon>
        <taxon>Flavobacteriales</taxon>
        <taxon>Weeksellaceae</taxon>
        <taxon>Chryseobacterium group</taxon>
        <taxon>Chryseobacterium</taxon>
    </lineage>
</organism>
<dbReference type="EMBL" id="FTNZ01000012">
    <property type="protein sequence ID" value="SIS61020.1"/>
    <property type="molecule type" value="Genomic_DNA"/>
</dbReference>
<reference evidence="2 3" key="1">
    <citation type="submission" date="2017-01" db="EMBL/GenBank/DDBJ databases">
        <authorList>
            <person name="Mah S.A."/>
            <person name="Swanson W.J."/>
            <person name="Moy G.W."/>
            <person name="Vacquier V.D."/>
        </authorList>
    </citation>
    <scope>NUCLEOTIDE SEQUENCE [LARGE SCALE GENOMIC DNA]</scope>
    <source>
        <strain evidence="2 3">DSM 16927</strain>
    </source>
</reference>
<dbReference type="RefSeq" id="WP_076357579.1">
    <property type="nucleotide sequence ID" value="NZ_CP033927.1"/>
</dbReference>
<accession>A0A1N7KHR3</accession>
<evidence type="ECO:0000313" key="4">
    <source>
        <dbReference type="Proteomes" id="UP000279541"/>
    </source>
</evidence>
<dbReference type="KEGG" id="cjt:EG359_22450"/>
<dbReference type="Proteomes" id="UP000279541">
    <property type="component" value="Plasmid unnamed"/>
</dbReference>
<evidence type="ECO:0000313" key="2">
    <source>
        <dbReference type="EMBL" id="SIS61020.1"/>
    </source>
</evidence>
<dbReference type="EMBL" id="CP033927">
    <property type="protein sequence ID" value="AZB02422.1"/>
    <property type="molecule type" value="Genomic_DNA"/>
</dbReference>
<reference evidence="1 4" key="2">
    <citation type="submission" date="2018-11" db="EMBL/GenBank/DDBJ databases">
        <title>Proposal to divide the Flavobacteriaceae and reorganize its genera based on Amino Acid Identity values calculated from whole genome sequences.</title>
        <authorList>
            <person name="Nicholson A.C."/>
            <person name="Gulvik C.A."/>
            <person name="Whitney A.M."/>
            <person name="Humrighouse B.W."/>
            <person name="Bell M."/>
            <person name="Holmes B."/>
            <person name="Steigerwalt A.G."/>
            <person name="Villarma A."/>
            <person name="Sheth M."/>
            <person name="Batra D."/>
            <person name="Pryor J."/>
            <person name="Bernardet J.-F."/>
            <person name="Hugo C."/>
            <person name="Kampfer P."/>
            <person name="Newman J."/>
            <person name="McQuiston J.R."/>
        </authorList>
    </citation>
    <scope>NUCLEOTIDE SEQUENCE [LARGE SCALE GENOMIC DNA]</scope>
    <source>
        <strain evidence="1 4">DSM 16927</strain>
        <plasmid evidence="1 4">unnamed</plasmid>
    </source>
</reference>
<dbReference type="STRING" id="112234.SAMN05421768_11240"/>
<evidence type="ECO:0000313" key="1">
    <source>
        <dbReference type="EMBL" id="AZB02422.1"/>
    </source>
</evidence>
<dbReference type="Proteomes" id="UP000186106">
    <property type="component" value="Unassembled WGS sequence"/>
</dbReference>
<keyword evidence="1" id="KW-0614">Plasmid</keyword>
<name>A0A1N7KHR3_9FLAO</name>
<gene>
    <name evidence="1" type="ORF">EG359_22450</name>
    <name evidence="2" type="ORF">SAMN05421768_11240</name>
</gene>
<protein>
    <submittedName>
        <fullName evidence="2">Uncharacterized protein</fullName>
    </submittedName>
</protein>
<evidence type="ECO:0000313" key="3">
    <source>
        <dbReference type="Proteomes" id="UP000186106"/>
    </source>
</evidence>
<sequence length="157" mass="18644">MRTKKQLLNTKFKLVSTGKIFIINDVQELEHGNHKISLINENDTNDSLKIYLDDLLDRRFFKSLSNPGLPPIFPENQWKESLMAELVSEICMRMERMYYVYEVREGKKRKFISDEHFFSPPKKEENFKFGTTLYEVVSVTHVYGDREPGEIYLKKIK</sequence>
<keyword evidence="4" id="KW-1185">Reference proteome</keyword>
<proteinExistence type="predicted"/>
<dbReference type="AlphaFoldDB" id="A0A1N7KHR3"/>